<sequence length="164" mass="17910">MSHLATPILFNGNEGSGRKKNLLSDIKTQVKKLMEEAVVRSYVHEENTVITTLCAAVEAVLAHGLRQTVSTFFDDSTLGLCRRIAKSCPPAQQVLDRIEYHRNAMQLISKQPSRVTAPRESVLLGASSGTLSRSGRQSDFGDGGRAFNRSGSLVRSMSMRSNTT</sequence>
<dbReference type="AlphaFoldDB" id="A0A8E0RMJ4"/>
<keyword evidence="4" id="KW-1185">Reference proteome</keyword>
<dbReference type="OrthoDB" id="10264062at2759"/>
<evidence type="ECO:0000313" key="3">
    <source>
        <dbReference type="EMBL" id="KAA0186324.1"/>
    </source>
</evidence>
<feature type="compositionally biased region" description="Polar residues" evidence="1">
    <location>
        <begin position="149"/>
        <end position="164"/>
    </location>
</feature>
<feature type="domain" description="RUN" evidence="2">
    <location>
        <begin position="52"/>
        <end position="100"/>
    </location>
</feature>
<comment type="caution">
    <text evidence="3">The sequence shown here is derived from an EMBL/GenBank/DDBJ whole genome shotgun (WGS) entry which is preliminary data.</text>
</comment>
<dbReference type="Pfam" id="PF02759">
    <property type="entry name" value="RUN"/>
    <property type="match status" value="1"/>
</dbReference>
<dbReference type="InterPro" id="IPR037213">
    <property type="entry name" value="Run_dom_sf"/>
</dbReference>
<feature type="compositionally biased region" description="Polar residues" evidence="1">
    <location>
        <begin position="127"/>
        <end position="137"/>
    </location>
</feature>
<gene>
    <name evidence="3" type="ORF">FBUS_03185</name>
</gene>
<dbReference type="EMBL" id="LUCM01009833">
    <property type="protein sequence ID" value="KAA0186324.1"/>
    <property type="molecule type" value="Genomic_DNA"/>
</dbReference>
<dbReference type="Gene3D" id="1.20.58.900">
    <property type="match status" value="1"/>
</dbReference>
<dbReference type="InterPro" id="IPR004012">
    <property type="entry name" value="Run_dom"/>
</dbReference>
<evidence type="ECO:0000313" key="4">
    <source>
        <dbReference type="Proteomes" id="UP000728185"/>
    </source>
</evidence>
<dbReference type="Proteomes" id="UP000728185">
    <property type="component" value="Unassembled WGS sequence"/>
</dbReference>
<protein>
    <recommendedName>
        <fullName evidence="2">RUN domain-containing protein</fullName>
    </recommendedName>
</protein>
<name>A0A8E0RMJ4_9TREM</name>
<evidence type="ECO:0000259" key="2">
    <source>
        <dbReference type="Pfam" id="PF02759"/>
    </source>
</evidence>
<evidence type="ECO:0000256" key="1">
    <source>
        <dbReference type="SAM" id="MobiDB-lite"/>
    </source>
</evidence>
<organism evidence="3 4">
    <name type="scientific">Fasciolopsis buskii</name>
    <dbReference type="NCBI Taxonomy" id="27845"/>
    <lineage>
        <taxon>Eukaryota</taxon>
        <taxon>Metazoa</taxon>
        <taxon>Spiralia</taxon>
        <taxon>Lophotrochozoa</taxon>
        <taxon>Platyhelminthes</taxon>
        <taxon>Trematoda</taxon>
        <taxon>Digenea</taxon>
        <taxon>Plagiorchiida</taxon>
        <taxon>Echinostomata</taxon>
        <taxon>Echinostomatoidea</taxon>
        <taxon>Fasciolidae</taxon>
        <taxon>Fasciolopsis</taxon>
    </lineage>
</organism>
<reference evidence="3" key="1">
    <citation type="submission" date="2019-05" db="EMBL/GenBank/DDBJ databases">
        <title>Annotation for the trematode Fasciolopsis buski.</title>
        <authorList>
            <person name="Choi Y.-J."/>
        </authorList>
    </citation>
    <scope>NUCLEOTIDE SEQUENCE</scope>
    <source>
        <strain evidence="3">HT</strain>
        <tissue evidence="3">Whole worm</tissue>
    </source>
</reference>
<accession>A0A8E0RMJ4</accession>
<feature type="region of interest" description="Disordered" evidence="1">
    <location>
        <begin position="126"/>
        <end position="164"/>
    </location>
</feature>
<dbReference type="SUPFAM" id="SSF140741">
    <property type="entry name" value="RUN domain-like"/>
    <property type="match status" value="1"/>
</dbReference>
<proteinExistence type="predicted"/>